<dbReference type="InterPro" id="IPR002213">
    <property type="entry name" value="UDP_glucos_trans"/>
</dbReference>
<keyword evidence="4" id="KW-0472">Membrane</keyword>
<evidence type="ECO:0000256" key="4">
    <source>
        <dbReference type="SAM" id="Phobius"/>
    </source>
</evidence>
<keyword evidence="3" id="KW-0808">Transferase</keyword>
<gene>
    <name evidence="5" type="ORF">NQ318_021897</name>
</gene>
<keyword evidence="4" id="KW-0812">Transmembrane</keyword>
<dbReference type="InterPro" id="IPR050271">
    <property type="entry name" value="UDP-glycosyltransferase"/>
</dbReference>
<comment type="caution">
    <text evidence="5">The sequence shown here is derived from an EMBL/GenBank/DDBJ whole genome shotgun (WGS) entry which is preliminary data.</text>
</comment>
<keyword evidence="4" id="KW-1133">Transmembrane helix</keyword>
<evidence type="ECO:0008006" key="7">
    <source>
        <dbReference type="Google" id="ProtNLM"/>
    </source>
</evidence>
<evidence type="ECO:0000256" key="2">
    <source>
        <dbReference type="ARBA" id="ARBA00022676"/>
    </source>
</evidence>
<name>A0AAV8Z883_9CUCU</name>
<dbReference type="Pfam" id="PF00201">
    <property type="entry name" value="UDPGT"/>
    <property type="match status" value="1"/>
</dbReference>
<proteinExistence type="inferred from homology"/>
<evidence type="ECO:0000313" key="6">
    <source>
        <dbReference type="Proteomes" id="UP001162162"/>
    </source>
</evidence>
<dbReference type="AlphaFoldDB" id="A0AAV8Z883"/>
<keyword evidence="6" id="KW-1185">Reference proteome</keyword>
<dbReference type="Proteomes" id="UP001162162">
    <property type="component" value="Unassembled WGS sequence"/>
</dbReference>
<feature type="transmembrane region" description="Helical" evidence="4">
    <location>
        <begin position="87"/>
        <end position="111"/>
    </location>
</feature>
<sequence>MQKLMESKGIAKAVNRKSLKKEDLIDAVMEVLNNSSYRQAITQLRELALDVPMTGLEKAIWWVEYVLRNKGAKHLRNPAADVPLYQYYLLDVIGLFMLLAGIYVTISYFVFKTIVNKIAVKLRKNLKKNVTELGTFIRNIS</sequence>
<accession>A0AAV8Z883</accession>
<comment type="similarity">
    <text evidence="1">Belongs to the UDP-glycosyltransferase family.</text>
</comment>
<reference evidence="5" key="1">
    <citation type="journal article" date="2023" name="Insect Mol. Biol.">
        <title>Genome sequencing provides insights into the evolution of gene families encoding plant cell wall-degrading enzymes in longhorned beetles.</title>
        <authorList>
            <person name="Shin N.R."/>
            <person name="Okamura Y."/>
            <person name="Kirsch R."/>
            <person name="Pauchet Y."/>
        </authorList>
    </citation>
    <scope>NUCLEOTIDE SEQUENCE</scope>
    <source>
        <strain evidence="5">AMC_N1</strain>
    </source>
</reference>
<evidence type="ECO:0000256" key="3">
    <source>
        <dbReference type="ARBA" id="ARBA00022679"/>
    </source>
</evidence>
<dbReference type="SUPFAM" id="SSF53756">
    <property type="entry name" value="UDP-Glycosyltransferase/glycogen phosphorylase"/>
    <property type="match status" value="1"/>
</dbReference>
<dbReference type="PANTHER" id="PTHR48043:SF159">
    <property type="entry name" value="EG:EG0003.4 PROTEIN-RELATED"/>
    <property type="match status" value="1"/>
</dbReference>
<protein>
    <recommendedName>
        <fullName evidence="7">UDP-glycosyltransferase</fullName>
    </recommendedName>
</protein>
<evidence type="ECO:0000313" key="5">
    <source>
        <dbReference type="EMBL" id="KAJ8959705.1"/>
    </source>
</evidence>
<keyword evidence="2" id="KW-0328">Glycosyltransferase</keyword>
<evidence type="ECO:0000256" key="1">
    <source>
        <dbReference type="ARBA" id="ARBA00009995"/>
    </source>
</evidence>
<dbReference type="PANTHER" id="PTHR48043">
    <property type="entry name" value="EG:EG0003.4 PROTEIN-RELATED"/>
    <property type="match status" value="1"/>
</dbReference>
<dbReference type="EMBL" id="JAPWTK010000012">
    <property type="protein sequence ID" value="KAJ8959705.1"/>
    <property type="molecule type" value="Genomic_DNA"/>
</dbReference>
<dbReference type="GO" id="GO:0008194">
    <property type="term" value="F:UDP-glycosyltransferase activity"/>
    <property type="evidence" value="ECO:0007669"/>
    <property type="project" value="InterPro"/>
</dbReference>
<organism evidence="5 6">
    <name type="scientific">Aromia moschata</name>
    <dbReference type="NCBI Taxonomy" id="1265417"/>
    <lineage>
        <taxon>Eukaryota</taxon>
        <taxon>Metazoa</taxon>
        <taxon>Ecdysozoa</taxon>
        <taxon>Arthropoda</taxon>
        <taxon>Hexapoda</taxon>
        <taxon>Insecta</taxon>
        <taxon>Pterygota</taxon>
        <taxon>Neoptera</taxon>
        <taxon>Endopterygota</taxon>
        <taxon>Coleoptera</taxon>
        <taxon>Polyphaga</taxon>
        <taxon>Cucujiformia</taxon>
        <taxon>Chrysomeloidea</taxon>
        <taxon>Cerambycidae</taxon>
        <taxon>Cerambycinae</taxon>
        <taxon>Callichromatini</taxon>
        <taxon>Aromia</taxon>
    </lineage>
</organism>